<dbReference type="GO" id="GO:0016787">
    <property type="term" value="F:hydrolase activity"/>
    <property type="evidence" value="ECO:0007669"/>
    <property type="project" value="UniProtKB-KW"/>
</dbReference>
<dbReference type="InterPro" id="IPR014718">
    <property type="entry name" value="GH-type_carb-bd"/>
</dbReference>
<evidence type="ECO:0000259" key="4">
    <source>
        <dbReference type="Pfam" id="PF14509"/>
    </source>
</evidence>
<dbReference type="InterPro" id="IPR029483">
    <property type="entry name" value="GH97_C"/>
</dbReference>
<dbReference type="InterPro" id="IPR029486">
    <property type="entry name" value="GH97_N"/>
</dbReference>
<feature type="signal peptide" evidence="1">
    <location>
        <begin position="1"/>
        <end position="21"/>
    </location>
</feature>
<dbReference type="InterPro" id="IPR052720">
    <property type="entry name" value="Glycosyl_hydrolase_97"/>
</dbReference>
<comment type="caution">
    <text evidence="5">The sequence shown here is derived from an EMBL/GenBank/DDBJ whole genome shotgun (WGS) entry which is preliminary data.</text>
</comment>
<dbReference type="Gene3D" id="2.70.98.10">
    <property type="match status" value="1"/>
</dbReference>
<reference evidence="5" key="1">
    <citation type="journal article" date="2020" name="mSystems">
        <title>Genome- and Community-Level Interaction Insights into Carbon Utilization and Element Cycling Functions of Hydrothermarchaeota in Hydrothermal Sediment.</title>
        <authorList>
            <person name="Zhou Z."/>
            <person name="Liu Y."/>
            <person name="Xu W."/>
            <person name="Pan J."/>
            <person name="Luo Z.H."/>
            <person name="Li M."/>
        </authorList>
    </citation>
    <scope>NUCLEOTIDE SEQUENCE [LARGE SCALE GENOMIC DNA]</scope>
    <source>
        <strain evidence="5">HyVt-577</strain>
    </source>
</reference>
<dbReference type="Pfam" id="PF14508">
    <property type="entry name" value="GH97_N"/>
    <property type="match status" value="1"/>
</dbReference>
<feature type="chain" id="PRO_5031311130" evidence="1">
    <location>
        <begin position="22"/>
        <end position="695"/>
    </location>
</feature>
<feature type="domain" description="Glycosyl-hydrolase 97 C-terminal oligomerisation" evidence="4">
    <location>
        <begin position="567"/>
        <end position="667"/>
    </location>
</feature>
<proteinExistence type="predicted"/>
<name>A0A7V4UD76_CALAY</name>
<dbReference type="Pfam" id="PF14509">
    <property type="entry name" value="GH97_C"/>
    <property type="match status" value="1"/>
</dbReference>
<keyword evidence="5" id="KW-0378">Hydrolase</keyword>
<dbReference type="PANTHER" id="PTHR35803:SF1">
    <property type="entry name" value="GLUCAN 1,4-ALPHA-GLUCOSIDASE SUSB"/>
    <property type="match status" value="1"/>
</dbReference>
<dbReference type="PANTHER" id="PTHR35803">
    <property type="entry name" value="GLUCAN 1,4-ALPHA-GLUCOSIDASE SUSB-RELATED"/>
    <property type="match status" value="1"/>
</dbReference>
<dbReference type="GO" id="GO:0030246">
    <property type="term" value="F:carbohydrate binding"/>
    <property type="evidence" value="ECO:0007669"/>
    <property type="project" value="InterPro"/>
</dbReference>
<feature type="domain" description="Glycosyl-hydrolase 97 catalytic" evidence="2">
    <location>
        <begin position="297"/>
        <end position="473"/>
    </location>
</feature>
<feature type="domain" description="Glycosyl-hydrolase 97 N-terminal" evidence="3">
    <location>
        <begin position="32"/>
        <end position="279"/>
    </location>
</feature>
<accession>A0A7V4UD76</accession>
<evidence type="ECO:0000259" key="3">
    <source>
        <dbReference type="Pfam" id="PF14508"/>
    </source>
</evidence>
<protein>
    <submittedName>
        <fullName evidence="5">Glycoside hydrolase family 97 protein</fullName>
    </submittedName>
</protein>
<evidence type="ECO:0000313" key="5">
    <source>
        <dbReference type="EMBL" id="HGY55357.1"/>
    </source>
</evidence>
<gene>
    <name evidence="5" type="ORF">ENK44_06645</name>
</gene>
<dbReference type="Proteomes" id="UP000885779">
    <property type="component" value="Unassembled WGS sequence"/>
</dbReference>
<dbReference type="InterPro" id="IPR013785">
    <property type="entry name" value="Aldolase_TIM"/>
</dbReference>
<dbReference type="SUPFAM" id="SSF51445">
    <property type="entry name" value="(Trans)glycosidases"/>
    <property type="match status" value="1"/>
</dbReference>
<dbReference type="Gene3D" id="3.20.20.70">
    <property type="entry name" value="Aldolase class I"/>
    <property type="match status" value="1"/>
</dbReference>
<dbReference type="PROSITE" id="PS51257">
    <property type="entry name" value="PROKAR_LIPOPROTEIN"/>
    <property type="match status" value="1"/>
</dbReference>
<organism evidence="5">
    <name type="scientific">Caldithrix abyssi</name>
    <dbReference type="NCBI Taxonomy" id="187145"/>
    <lineage>
        <taxon>Bacteria</taxon>
        <taxon>Pseudomonadati</taxon>
        <taxon>Calditrichota</taxon>
        <taxon>Calditrichia</taxon>
        <taxon>Calditrichales</taxon>
        <taxon>Calditrichaceae</taxon>
        <taxon>Caldithrix</taxon>
    </lineage>
</organism>
<sequence>MRFFSLSFVTFFSIFSISSCGLDSLNMHKETTSPDGKVRLVFQLKGGIPYYSLFYHGHSLISPSKMGLRFKGYSHLDSNLVFLSSESASFSQVWRPVWGFTDSIRNNYNQLTILLRQQDTAHRPMEIVFRVYDDGVGFRYRIPDWDGVDSVFVTDEKTQFHIAGKPEVWWTPANYDSYEMLYQNGPMDSLKTANTPVTFRREDGLHFNLHEADLTDYAGMTLKKADETNNVLECDLVPWPDGIKVKAKLPLQTPWRTIQLSRDAGGLLTSHLIQNLNEPSKIENTSWIQPMKYVGIWWGMHIGVFTWHQGPKHGATTARAKQYIDFAARHNIPGLLIEGWNEGWETWLSGKNTPDFTKPYPDFDMEEVARYAKEKDVRIIGHHESGGNVPNYEAQLDSAFRYYERLGVRAVKTGYAGKMHPEGQHHHGQFMVNHYRRVVKKAAQHHIMLDVHEPIKPTGLSRTWPNMMTREGVRGMEYNAWSEGNPPEHTTILPFTRGLAGPMDYTPGIFDLTFEQAGRPDRRVHTTLAKQLALYVVLYSPLQMAADLIENYENQPAFRFIEDVPVDWSATHVLQARIGDYVAIARKDKHSEDWYIGAVTDEQARLLELPLSFLQAGKTYRAEIYCDGSGADWQDNPLPVEITTCAATSADTLKAALAKGGGMAVRLIKVSETGDKPVMYIKDFNDKQIEKINTF</sequence>
<dbReference type="EMBL" id="DRQG01000063">
    <property type="protein sequence ID" value="HGY55357.1"/>
    <property type="molecule type" value="Genomic_DNA"/>
</dbReference>
<dbReference type="InterPro" id="IPR019563">
    <property type="entry name" value="GH97_catalytic"/>
</dbReference>
<dbReference type="Pfam" id="PF10566">
    <property type="entry name" value="Glyco_hydro_97"/>
    <property type="match status" value="1"/>
</dbReference>
<evidence type="ECO:0000259" key="2">
    <source>
        <dbReference type="Pfam" id="PF10566"/>
    </source>
</evidence>
<keyword evidence="1" id="KW-0732">Signal</keyword>
<dbReference type="AlphaFoldDB" id="A0A7V4UD76"/>
<dbReference type="InterPro" id="IPR017853">
    <property type="entry name" value="GH"/>
</dbReference>
<evidence type="ECO:0000256" key="1">
    <source>
        <dbReference type="SAM" id="SignalP"/>
    </source>
</evidence>